<dbReference type="EMBL" id="MCGT01000014">
    <property type="protein sequence ID" value="ORX54100.1"/>
    <property type="molecule type" value="Genomic_DNA"/>
</dbReference>
<keyword evidence="3" id="KW-1185">Reference proteome</keyword>
<evidence type="ECO:0000313" key="2">
    <source>
        <dbReference type="EMBL" id="ORX54100.1"/>
    </source>
</evidence>
<reference evidence="2 3" key="1">
    <citation type="submission" date="2016-07" db="EMBL/GenBank/DDBJ databases">
        <title>Pervasive Adenine N6-methylation of Active Genes in Fungi.</title>
        <authorList>
            <consortium name="DOE Joint Genome Institute"/>
            <person name="Mondo S.J."/>
            <person name="Dannebaum R.O."/>
            <person name="Kuo R.C."/>
            <person name="Labutti K."/>
            <person name="Haridas S."/>
            <person name="Kuo A."/>
            <person name="Salamov A."/>
            <person name="Ahrendt S.R."/>
            <person name="Lipzen A."/>
            <person name="Sullivan W."/>
            <person name="Andreopoulos W.B."/>
            <person name="Clum A."/>
            <person name="Lindquist E."/>
            <person name="Daum C."/>
            <person name="Ramamoorthy G.K."/>
            <person name="Gryganskyi A."/>
            <person name="Culley D."/>
            <person name="Magnuson J.K."/>
            <person name="James T.Y."/>
            <person name="O'Malley M.A."/>
            <person name="Stajich J.E."/>
            <person name="Spatafora J.W."/>
            <person name="Visel A."/>
            <person name="Grigoriev I.V."/>
        </authorList>
    </citation>
    <scope>NUCLEOTIDE SEQUENCE [LARGE SCALE GENOMIC DNA]</scope>
    <source>
        <strain evidence="2 3">NRRL 3301</strain>
    </source>
</reference>
<evidence type="ECO:0000256" key="1">
    <source>
        <dbReference type="SAM" id="MobiDB-lite"/>
    </source>
</evidence>
<organism evidence="2 3">
    <name type="scientific">Hesseltinella vesiculosa</name>
    <dbReference type="NCBI Taxonomy" id="101127"/>
    <lineage>
        <taxon>Eukaryota</taxon>
        <taxon>Fungi</taxon>
        <taxon>Fungi incertae sedis</taxon>
        <taxon>Mucoromycota</taxon>
        <taxon>Mucoromycotina</taxon>
        <taxon>Mucoromycetes</taxon>
        <taxon>Mucorales</taxon>
        <taxon>Cunninghamellaceae</taxon>
        <taxon>Hesseltinella</taxon>
    </lineage>
</organism>
<dbReference type="AlphaFoldDB" id="A0A1X2GHY5"/>
<feature type="compositionally biased region" description="Low complexity" evidence="1">
    <location>
        <begin position="94"/>
        <end position="118"/>
    </location>
</feature>
<feature type="region of interest" description="Disordered" evidence="1">
    <location>
        <begin position="90"/>
        <end position="134"/>
    </location>
</feature>
<sequence length="134" mass="14694">MTNTPSMKRGPAFENKKREGPSPFLFFFVLSQSVFMADESTFKKPKHKPHLPTIITTLDELREEDEETIVESKLVKSPLSISRSELSLTSLVRSSSQHAHPSPSLLSSPESSSNASSPTKTIAMSATKSKKTAS</sequence>
<dbReference type="Proteomes" id="UP000242146">
    <property type="component" value="Unassembled WGS sequence"/>
</dbReference>
<proteinExistence type="predicted"/>
<protein>
    <submittedName>
        <fullName evidence="2">Uncharacterized protein</fullName>
    </submittedName>
</protein>
<accession>A0A1X2GHY5</accession>
<name>A0A1X2GHY5_9FUNG</name>
<comment type="caution">
    <text evidence="2">The sequence shown here is derived from an EMBL/GenBank/DDBJ whole genome shotgun (WGS) entry which is preliminary data.</text>
</comment>
<gene>
    <name evidence="2" type="ORF">DM01DRAFT_27151</name>
</gene>
<evidence type="ECO:0000313" key="3">
    <source>
        <dbReference type="Proteomes" id="UP000242146"/>
    </source>
</evidence>